<comment type="caution">
    <text evidence="1">The sequence shown here is derived from an EMBL/GenBank/DDBJ whole genome shotgun (WGS) entry which is preliminary data.</text>
</comment>
<organism evidence="1 2">
    <name type="scientific">Auriscalpium vulgare</name>
    <dbReference type="NCBI Taxonomy" id="40419"/>
    <lineage>
        <taxon>Eukaryota</taxon>
        <taxon>Fungi</taxon>
        <taxon>Dikarya</taxon>
        <taxon>Basidiomycota</taxon>
        <taxon>Agaricomycotina</taxon>
        <taxon>Agaricomycetes</taxon>
        <taxon>Russulales</taxon>
        <taxon>Auriscalpiaceae</taxon>
        <taxon>Auriscalpium</taxon>
    </lineage>
</organism>
<dbReference type="Proteomes" id="UP000814033">
    <property type="component" value="Unassembled WGS sequence"/>
</dbReference>
<reference evidence="1" key="2">
    <citation type="journal article" date="2022" name="New Phytol.">
        <title>Evolutionary transition to the ectomycorrhizal habit in the genomes of a hyperdiverse lineage of mushroom-forming fungi.</title>
        <authorList>
            <person name="Looney B."/>
            <person name="Miyauchi S."/>
            <person name="Morin E."/>
            <person name="Drula E."/>
            <person name="Courty P.E."/>
            <person name="Kohler A."/>
            <person name="Kuo A."/>
            <person name="LaButti K."/>
            <person name="Pangilinan J."/>
            <person name="Lipzen A."/>
            <person name="Riley R."/>
            <person name="Andreopoulos W."/>
            <person name="He G."/>
            <person name="Johnson J."/>
            <person name="Nolan M."/>
            <person name="Tritt A."/>
            <person name="Barry K.W."/>
            <person name="Grigoriev I.V."/>
            <person name="Nagy L.G."/>
            <person name="Hibbett D."/>
            <person name="Henrissat B."/>
            <person name="Matheny P.B."/>
            <person name="Labbe J."/>
            <person name="Martin F.M."/>
        </authorList>
    </citation>
    <scope>NUCLEOTIDE SEQUENCE</scope>
    <source>
        <strain evidence="1">FP105234-sp</strain>
    </source>
</reference>
<gene>
    <name evidence="1" type="ORF">FA95DRAFT_1565270</name>
</gene>
<name>A0ACB8RDA4_9AGAM</name>
<evidence type="ECO:0000313" key="1">
    <source>
        <dbReference type="EMBL" id="KAI0041573.1"/>
    </source>
</evidence>
<protein>
    <submittedName>
        <fullName evidence="1">Uncharacterized protein</fullName>
    </submittedName>
</protein>
<keyword evidence="2" id="KW-1185">Reference proteome</keyword>
<proteinExistence type="predicted"/>
<sequence>MTCDSEVGITSKYHLSSEFWFADGNIILLAGHYAFKVHRGLLERHSDIFRSMLSIPQPLKPRSKPDQMQDDHVPLYDCPADVHCLLRALYDGVYFSEALVDDFSFLSSVLRLSSKYFVPIPHRQCLTHLKRCFPTTLAGWDRREAAATDKQSGCYAPRDTMPSPILVVHLARELHLEYILPSAFYDLARYGTSKTVTGTAPLPTLAFHDSGGSTTSGDGSDEMDTDSPPDLSLSNNAHVSPVLVQYSARVRLLPADLTTTFLGRECAQRSLASFLSKYLHTRMPSSACAFLQPAHTGSGDTAHICRDAFYFIHLNTLRAVGGLHSGRDADPLYTLTMMADMLHRTDFSDGERAACALRMCAPCKDAFARDVRRGREALWAALPGWFGLEAWDVLERRAREGEEY</sequence>
<accession>A0ACB8RDA4</accession>
<dbReference type="EMBL" id="MU276115">
    <property type="protein sequence ID" value="KAI0041573.1"/>
    <property type="molecule type" value="Genomic_DNA"/>
</dbReference>
<reference evidence="1" key="1">
    <citation type="submission" date="2021-02" db="EMBL/GenBank/DDBJ databases">
        <authorList>
            <consortium name="DOE Joint Genome Institute"/>
            <person name="Ahrendt S."/>
            <person name="Looney B.P."/>
            <person name="Miyauchi S."/>
            <person name="Morin E."/>
            <person name="Drula E."/>
            <person name="Courty P.E."/>
            <person name="Chicoki N."/>
            <person name="Fauchery L."/>
            <person name="Kohler A."/>
            <person name="Kuo A."/>
            <person name="Labutti K."/>
            <person name="Pangilinan J."/>
            <person name="Lipzen A."/>
            <person name="Riley R."/>
            <person name="Andreopoulos W."/>
            <person name="He G."/>
            <person name="Johnson J."/>
            <person name="Barry K.W."/>
            <person name="Grigoriev I.V."/>
            <person name="Nagy L."/>
            <person name="Hibbett D."/>
            <person name="Henrissat B."/>
            <person name="Matheny P.B."/>
            <person name="Labbe J."/>
            <person name="Martin F."/>
        </authorList>
    </citation>
    <scope>NUCLEOTIDE SEQUENCE</scope>
    <source>
        <strain evidence="1">FP105234-sp</strain>
    </source>
</reference>
<evidence type="ECO:0000313" key="2">
    <source>
        <dbReference type="Proteomes" id="UP000814033"/>
    </source>
</evidence>